<evidence type="ECO:0000313" key="2">
    <source>
        <dbReference type="Proteomes" id="UP000076532"/>
    </source>
</evidence>
<protein>
    <submittedName>
        <fullName evidence="1">Uncharacterized protein</fullName>
    </submittedName>
</protein>
<reference evidence="1 2" key="1">
    <citation type="journal article" date="2016" name="Mol. Biol. Evol.">
        <title>Comparative Genomics of Early-Diverging Mushroom-Forming Fungi Provides Insights into the Origins of Lignocellulose Decay Capabilities.</title>
        <authorList>
            <person name="Nagy L.G."/>
            <person name="Riley R."/>
            <person name="Tritt A."/>
            <person name="Adam C."/>
            <person name="Daum C."/>
            <person name="Floudas D."/>
            <person name="Sun H."/>
            <person name="Yadav J.S."/>
            <person name="Pangilinan J."/>
            <person name="Larsson K.H."/>
            <person name="Matsuura K."/>
            <person name="Barry K."/>
            <person name="Labutti K."/>
            <person name="Kuo R."/>
            <person name="Ohm R.A."/>
            <person name="Bhattacharya S.S."/>
            <person name="Shirouzu T."/>
            <person name="Yoshinaga Y."/>
            <person name="Martin F.M."/>
            <person name="Grigoriev I.V."/>
            <person name="Hibbett D.S."/>
        </authorList>
    </citation>
    <scope>NUCLEOTIDE SEQUENCE [LARGE SCALE GENOMIC DNA]</scope>
    <source>
        <strain evidence="1 2">CBS 109695</strain>
    </source>
</reference>
<proteinExistence type="predicted"/>
<gene>
    <name evidence="1" type="ORF">FIBSPDRAFT_598976</name>
</gene>
<sequence>MPFPGVLEHPGARVDRRVRRKVHPELALCVCVLTRSSTWPHHGKLSHVLPCSVFDARRCCPVEPGRTSSNAPRNSVGHRVGCGPACLWLDAAQMLSQAARVACCCVPAEGRHSLADT</sequence>
<dbReference type="EMBL" id="KV417574">
    <property type="protein sequence ID" value="KZP18316.1"/>
    <property type="molecule type" value="Genomic_DNA"/>
</dbReference>
<accession>A0A166GZ95</accession>
<organism evidence="1 2">
    <name type="scientific">Athelia psychrophila</name>
    <dbReference type="NCBI Taxonomy" id="1759441"/>
    <lineage>
        <taxon>Eukaryota</taxon>
        <taxon>Fungi</taxon>
        <taxon>Dikarya</taxon>
        <taxon>Basidiomycota</taxon>
        <taxon>Agaricomycotina</taxon>
        <taxon>Agaricomycetes</taxon>
        <taxon>Agaricomycetidae</taxon>
        <taxon>Atheliales</taxon>
        <taxon>Atheliaceae</taxon>
        <taxon>Athelia</taxon>
    </lineage>
</organism>
<keyword evidence="2" id="KW-1185">Reference proteome</keyword>
<name>A0A166GZ95_9AGAM</name>
<dbReference type="AlphaFoldDB" id="A0A166GZ95"/>
<dbReference type="Proteomes" id="UP000076532">
    <property type="component" value="Unassembled WGS sequence"/>
</dbReference>
<evidence type="ECO:0000313" key="1">
    <source>
        <dbReference type="EMBL" id="KZP18316.1"/>
    </source>
</evidence>